<gene>
    <name evidence="2" type="ORF">BD410DRAFT_52818</name>
</gene>
<evidence type="ECO:0000256" key="1">
    <source>
        <dbReference type="SAM" id="MobiDB-lite"/>
    </source>
</evidence>
<protein>
    <submittedName>
        <fullName evidence="2">Uncharacterized protein</fullName>
    </submittedName>
</protein>
<feature type="region of interest" description="Disordered" evidence="1">
    <location>
        <begin position="53"/>
        <end position="80"/>
    </location>
</feature>
<reference evidence="2 3" key="1">
    <citation type="submission" date="2018-06" db="EMBL/GenBank/DDBJ databases">
        <title>A transcriptomic atlas of mushroom development highlights an independent origin of complex multicellularity.</title>
        <authorList>
            <consortium name="DOE Joint Genome Institute"/>
            <person name="Krizsan K."/>
            <person name="Almasi E."/>
            <person name="Merenyi Z."/>
            <person name="Sahu N."/>
            <person name="Viragh M."/>
            <person name="Koszo T."/>
            <person name="Mondo S."/>
            <person name="Kiss B."/>
            <person name="Balint B."/>
            <person name="Kues U."/>
            <person name="Barry K."/>
            <person name="Hegedus J.C."/>
            <person name="Henrissat B."/>
            <person name="Johnson J."/>
            <person name="Lipzen A."/>
            <person name="Ohm R."/>
            <person name="Nagy I."/>
            <person name="Pangilinan J."/>
            <person name="Yan J."/>
            <person name="Xiong Y."/>
            <person name="Grigoriev I.V."/>
            <person name="Hibbett D.S."/>
            <person name="Nagy L.G."/>
        </authorList>
    </citation>
    <scope>NUCLEOTIDE SEQUENCE [LARGE SCALE GENOMIC DNA]</scope>
    <source>
        <strain evidence="2 3">SZMC22713</strain>
    </source>
</reference>
<dbReference type="VEuPathDB" id="FungiDB:BD410DRAFT_52818"/>
<dbReference type="EMBL" id="ML170156">
    <property type="protein sequence ID" value="TDL30124.1"/>
    <property type="molecule type" value="Genomic_DNA"/>
</dbReference>
<keyword evidence="3" id="KW-1185">Reference proteome</keyword>
<evidence type="ECO:0000313" key="2">
    <source>
        <dbReference type="EMBL" id="TDL30124.1"/>
    </source>
</evidence>
<proteinExistence type="predicted"/>
<name>A0A4R5XG25_9AGAM</name>
<dbReference type="Proteomes" id="UP000294933">
    <property type="component" value="Unassembled WGS sequence"/>
</dbReference>
<sequence length="150" mass="16610">MGRPTISSSRTVAASPIAKFTCSQYPGVWLDPDVHHTPRTGWPPIHMPVLPPSPPETACSCQPPRLNRQREPTRNKTSHSENLSCCFTKHENIFNTSDLEFFTGCQLNGSWQAAVTTPTYAESRSLGVTLQTCTVRVNSGSKQRMFCNNS</sequence>
<dbReference type="AlphaFoldDB" id="A0A4R5XG25"/>
<accession>A0A4R5XG25</accession>
<evidence type="ECO:0000313" key="3">
    <source>
        <dbReference type="Proteomes" id="UP000294933"/>
    </source>
</evidence>
<organism evidence="2 3">
    <name type="scientific">Rickenella mellea</name>
    <dbReference type="NCBI Taxonomy" id="50990"/>
    <lineage>
        <taxon>Eukaryota</taxon>
        <taxon>Fungi</taxon>
        <taxon>Dikarya</taxon>
        <taxon>Basidiomycota</taxon>
        <taxon>Agaricomycotina</taxon>
        <taxon>Agaricomycetes</taxon>
        <taxon>Hymenochaetales</taxon>
        <taxon>Rickenellaceae</taxon>
        <taxon>Rickenella</taxon>
    </lineage>
</organism>